<comment type="caution">
    <text evidence="3">The sequence shown here is derived from an EMBL/GenBank/DDBJ whole genome shotgun (WGS) entry which is preliminary data.</text>
</comment>
<dbReference type="Pfam" id="PF13679">
    <property type="entry name" value="Methyltransf_32"/>
    <property type="match status" value="1"/>
</dbReference>
<dbReference type="InterPro" id="IPR025714">
    <property type="entry name" value="Methyltranfer_dom"/>
</dbReference>
<dbReference type="PANTHER" id="PTHR12496:SF0">
    <property type="entry name" value="METHYLTRANSFERASE DOMAIN-CONTAINING PROTEIN"/>
    <property type="match status" value="1"/>
</dbReference>
<reference evidence="3 4" key="1">
    <citation type="submission" date="2021-11" db="EMBL/GenBank/DDBJ databases">
        <title>Black yeast isolated from Biological Soil Crust.</title>
        <authorList>
            <person name="Kurbessoian T."/>
        </authorList>
    </citation>
    <scope>NUCLEOTIDE SEQUENCE [LARGE SCALE GENOMIC DNA]</scope>
    <source>
        <strain evidence="3 4">CCFEE 5522</strain>
    </source>
</reference>
<dbReference type="EMBL" id="JAVFHQ010000026">
    <property type="protein sequence ID" value="KAK4544263.1"/>
    <property type="molecule type" value="Genomic_DNA"/>
</dbReference>
<dbReference type="Proteomes" id="UP001324427">
    <property type="component" value="Unassembled WGS sequence"/>
</dbReference>
<feature type="compositionally biased region" description="Gly residues" evidence="1">
    <location>
        <begin position="488"/>
        <end position="503"/>
    </location>
</feature>
<protein>
    <recommendedName>
        <fullName evidence="2">Methyltransferase domain-containing protein</fullName>
    </recommendedName>
</protein>
<evidence type="ECO:0000256" key="1">
    <source>
        <dbReference type="SAM" id="MobiDB-lite"/>
    </source>
</evidence>
<gene>
    <name evidence="3" type="ORF">LTR36_004473</name>
</gene>
<feature type="region of interest" description="Disordered" evidence="1">
    <location>
        <begin position="257"/>
        <end position="282"/>
    </location>
</feature>
<name>A0AAV9JG14_9PEZI</name>
<organism evidence="3 4">
    <name type="scientific">Oleoguttula mirabilis</name>
    <dbReference type="NCBI Taxonomy" id="1507867"/>
    <lineage>
        <taxon>Eukaryota</taxon>
        <taxon>Fungi</taxon>
        <taxon>Dikarya</taxon>
        <taxon>Ascomycota</taxon>
        <taxon>Pezizomycotina</taxon>
        <taxon>Dothideomycetes</taxon>
        <taxon>Dothideomycetidae</taxon>
        <taxon>Mycosphaerellales</taxon>
        <taxon>Teratosphaeriaceae</taxon>
        <taxon>Oleoguttula</taxon>
    </lineage>
</organism>
<evidence type="ECO:0000313" key="3">
    <source>
        <dbReference type="EMBL" id="KAK4544263.1"/>
    </source>
</evidence>
<dbReference type="AlphaFoldDB" id="A0AAV9JG14"/>
<dbReference type="PANTHER" id="PTHR12496">
    <property type="entry name" value="CGI-41 METHYLTRANSFERASE"/>
    <property type="match status" value="1"/>
</dbReference>
<feature type="domain" description="Methyltransferase" evidence="2">
    <location>
        <begin position="153"/>
        <end position="373"/>
    </location>
</feature>
<feature type="region of interest" description="Disordered" evidence="1">
    <location>
        <begin position="477"/>
        <end position="509"/>
    </location>
</feature>
<accession>A0AAV9JG14</accession>
<evidence type="ECO:0000259" key="2">
    <source>
        <dbReference type="Pfam" id="PF13679"/>
    </source>
</evidence>
<keyword evidence="4" id="KW-1185">Reference proteome</keyword>
<sequence>MGPDKPLPHSDAFATSEAYVDSLLNFVGTNALLRTLCGGVHVLDFFTSDPPLYDRVIPQEWRDFFHAHDIHDILDLLMREDLAQFQFQFRPGGECEHHWRNGPTPPQSLLDYIETVRRHLLLREPSGSQCARNRAMKPTQKLARHVAVGMNVKKVHEVGLFAHYIDELTENITTSISDSTGGDGISHLVDFGSGQNYLGRALASAPYHRRIVAIESQAHNAERAKEFDVMAKLAAKKVILRNKKAFRAGLEGGDGGGGDGLLAGLPTPPPEPAAAASEGEEQQSELVATGTMDPTIALSGTAKGAIQYIEHRIQDGDLSAVIPRIANSSPPTLMIISLHSCGNLVHHGLRALLHNPAVRAVALVGCCYNLLTERLGPATHKHPSLRPTTHGHARLEATGAACDPHGFPMSERLCTYDASGGQDGKDGQGIRLNITARMMAVQAPQNWGERDSEAFFTRHFYRALLQRIFLDRGVVGPPSSQLQDHGIDGGGDGGGGGGGGGDSPAGHSSGGTPIIIGSLGKSCYANFTTYVRGALAKLYLDADRGQDFRQKMGGLTDEEIGGYHARFCARKKELSVVWSLMAFSAGAVEAAIVVDRWLWLREQEGVREAWVEAVFDYRVSPRNLVVVGVKG</sequence>
<proteinExistence type="predicted"/>
<evidence type="ECO:0000313" key="4">
    <source>
        <dbReference type="Proteomes" id="UP001324427"/>
    </source>
</evidence>
<dbReference type="InterPro" id="IPR052220">
    <property type="entry name" value="METTL25"/>
</dbReference>